<evidence type="ECO:0000259" key="4">
    <source>
        <dbReference type="PROSITE" id="PS50949"/>
    </source>
</evidence>
<evidence type="ECO:0000313" key="5">
    <source>
        <dbReference type="EMBL" id="SFD88169.1"/>
    </source>
</evidence>
<dbReference type="PANTHER" id="PTHR43537">
    <property type="entry name" value="TRANSCRIPTIONAL REGULATOR, GNTR FAMILY"/>
    <property type="match status" value="1"/>
</dbReference>
<sequence>MLSRTDPWCKVTENEQKTGVAMTVETTPNTTPAGAEDAGKTPAHQHVYERLRAMILFGDLAPGQPVTIQGLTTQLEAGMTPVREALRRLIAEGALIHQGNRRVSVPILTLECADELGFMRKTLEPELTRRAARRMTVKRLRLLTQADTDLNHAIDQGDVGGYLTHNYRFHTLIYAGADAPIMTATVDRLWLRFGPSLRVICGRFGTSNLPDKHMELLAALRDADVEAAAEAMAEDVEQGMVQVRTALAI</sequence>
<dbReference type="PANTHER" id="PTHR43537:SF39">
    <property type="entry name" value="HTH-TYPE TRANSCRIPTIONAL REGULATOR MCBR"/>
    <property type="match status" value="1"/>
</dbReference>
<organism evidence="5 6">
    <name type="scientific">Sulfitobacter brevis</name>
    <dbReference type="NCBI Taxonomy" id="74348"/>
    <lineage>
        <taxon>Bacteria</taxon>
        <taxon>Pseudomonadati</taxon>
        <taxon>Pseudomonadota</taxon>
        <taxon>Alphaproteobacteria</taxon>
        <taxon>Rhodobacterales</taxon>
        <taxon>Roseobacteraceae</taxon>
        <taxon>Sulfitobacter</taxon>
    </lineage>
</organism>
<dbReference type="SUPFAM" id="SSF48008">
    <property type="entry name" value="GntR ligand-binding domain-like"/>
    <property type="match status" value="1"/>
</dbReference>
<protein>
    <submittedName>
        <fullName evidence="5">Transcriptional regulator, GntR family</fullName>
    </submittedName>
</protein>
<dbReference type="PROSITE" id="PS50949">
    <property type="entry name" value="HTH_GNTR"/>
    <property type="match status" value="1"/>
</dbReference>
<evidence type="ECO:0000256" key="1">
    <source>
        <dbReference type="ARBA" id="ARBA00023015"/>
    </source>
</evidence>
<accession>A0A1I1VZH9</accession>
<dbReference type="Proteomes" id="UP000198977">
    <property type="component" value="Unassembled WGS sequence"/>
</dbReference>
<dbReference type="Pfam" id="PF00392">
    <property type="entry name" value="GntR"/>
    <property type="match status" value="1"/>
</dbReference>
<dbReference type="InterPro" id="IPR036390">
    <property type="entry name" value="WH_DNA-bd_sf"/>
</dbReference>
<keyword evidence="3" id="KW-0804">Transcription</keyword>
<dbReference type="EMBL" id="FOMW01000003">
    <property type="protein sequence ID" value="SFD88169.1"/>
    <property type="molecule type" value="Genomic_DNA"/>
</dbReference>
<evidence type="ECO:0000313" key="6">
    <source>
        <dbReference type="Proteomes" id="UP000198977"/>
    </source>
</evidence>
<keyword evidence="1" id="KW-0805">Transcription regulation</keyword>
<dbReference type="Gene3D" id="1.20.120.530">
    <property type="entry name" value="GntR ligand-binding domain-like"/>
    <property type="match status" value="1"/>
</dbReference>
<dbReference type="SUPFAM" id="SSF46785">
    <property type="entry name" value="Winged helix' DNA-binding domain"/>
    <property type="match status" value="1"/>
</dbReference>
<keyword evidence="2" id="KW-0238">DNA-binding</keyword>
<evidence type="ECO:0000256" key="2">
    <source>
        <dbReference type="ARBA" id="ARBA00023125"/>
    </source>
</evidence>
<dbReference type="SMART" id="SM00895">
    <property type="entry name" value="FCD"/>
    <property type="match status" value="1"/>
</dbReference>
<dbReference type="InterPro" id="IPR008920">
    <property type="entry name" value="TF_FadR/GntR_C"/>
</dbReference>
<dbReference type="InterPro" id="IPR011711">
    <property type="entry name" value="GntR_C"/>
</dbReference>
<dbReference type="OrthoDB" id="9815654at2"/>
<proteinExistence type="predicted"/>
<dbReference type="InterPro" id="IPR036388">
    <property type="entry name" value="WH-like_DNA-bd_sf"/>
</dbReference>
<gene>
    <name evidence="5" type="ORF">SAMN04488523_103212</name>
</gene>
<keyword evidence="6" id="KW-1185">Reference proteome</keyword>
<dbReference type="SMART" id="SM00345">
    <property type="entry name" value="HTH_GNTR"/>
    <property type="match status" value="1"/>
</dbReference>
<dbReference type="Pfam" id="PF07729">
    <property type="entry name" value="FCD"/>
    <property type="match status" value="1"/>
</dbReference>
<dbReference type="AlphaFoldDB" id="A0A1I1VZH9"/>
<name>A0A1I1VZH9_9RHOB</name>
<feature type="domain" description="HTH gntR-type" evidence="4">
    <location>
        <begin position="41"/>
        <end position="108"/>
    </location>
</feature>
<dbReference type="Gene3D" id="1.10.10.10">
    <property type="entry name" value="Winged helix-like DNA-binding domain superfamily/Winged helix DNA-binding domain"/>
    <property type="match status" value="1"/>
</dbReference>
<dbReference type="InterPro" id="IPR000524">
    <property type="entry name" value="Tscrpt_reg_HTH_GntR"/>
</dbReference>
<reference evidence="5 6" key="1">
    <citation type="submission" date="2016-10" db="EMBL/GenBank/DDBJ databases">
        <authorList>
            <person name="de Groot N.N."/>
        </authorList>
    </citation>
    <scope>NUCLEOTIDE SEQUENCE [LARGE SCALE GENOMIC DNA]</scope>
    <source>
        <strain evidence="5 6">DSM 11443</strain>
    </source>
</reference>
<evidence type="ECO:0000256" key="3">
    <source>
        <dbReference type="ARBA" id="ARBA00023163"/>
    </source>
</evidence>
<dbReference type="GO" id="GO:0003700">
    <property type="term" value="F:DNA-binding transcription factor activity"/>
    <property type="evidence" value="ECO:0007669"/>
    <property type="project" value="InterPro"/>
</dbReference>
<dbReference type="GO" id="GO:0003677">
    <property type="term" value="F:DNA binding"/>
    <property type="evidence" value="ECO:0007669"/>
    <property type="project" value="UniProtKB-KW"/>
</dbReference>
<dbReference type="STRING" id="74348.SAMN04488523_103212"/>